<evidence type="ECO:0000256" key="1">
    <source>
        <dbReference type="SAM" id="Phobius"/>
    </source>
</evidence>
<gene>
    <name evidence="2" type="ORF">MNBD_ALPHA12-2121</name>
</gene>
<protein>
    <submittedName>
        <fullName evidence="2">Uncharacterized protein</fullName>
    </submittedName>
</protein>
<sequence>MVRFLGWCIVAVAGSVALAMQIGPKEASTNLTRWFSFFGWEEIPPYLQSSSAQTSATIVAVTVFAVALAVLFWPKVWWPRQAKSRHNGIFEQSTDVSTRVSPKLAGLAHAILERAARPDFCIPVPEGDEFISRFEELQGSADPIWTDPTINQMRRDFLQYVGIVGYMRGNNDSARETELMRDELFRKGKALIAALKGETADDQRIPMHEAAQIMFNELQGGRVDAWVREINGSDPVTSMAYYLTTNNDVHLWGVRPPATVMREIPKDKIGEYHFKNRGDEMFQLGSAENSFERVHILKKDMHRRIQEIKDLETGK</sequence>
<dbReference type="EMBL" id="UOEO01000124">
    <property type="protein sequence ID" value="VAW19896.1"/>
    <property type="molecule type" value="Genomic_DNA"/>
</dbReference>
<keyword evidence="1" id="KW-0812">Transmembrane</keyword>
<keyword evidence="1" id="KW-1133">Transmembrane helix</keyword>
<feature type="transmembrane region" description="Helical" evidence="1">
    <location>
        <begin position="54"/>
        <end position="73"/>
    </location>
</feature>
<name>A0A3B0UK25_9ZZZZ</name>
<reference evidence="2" key="1">
    <citation type="submission" date="2018-06" db="EMBL/GenBank/DDBJ databases">
        <authorList>
            <person name="Zhirakovskaya E."/>
        </authorList>
    </citation>
    <scope>NUCLEOTIDE SEQUENCE</scope>
</reference>
<keyword evidence="1" id="KW-0472">Membrane</keyword>
<dbReference type="AlphaFoldDB" id="A0A3B0UK25"/>
<evidence type="ECO:0000313" key="2">
    <source>
        <dbReference type="EMBL" id="VAW19896.1"/>
    </source>
</evidence>
<accession>A0A3B0UK25</accession>
<proteinExistence type="predicted"/>
<organism evidence="2">
    <name type="scientific">hydrothermal vent metagenome</name>
    <dbReference type="NCBI Taxonomy" id="652676"/>
    <lineage>
        <taxon>unclassified sequences</taxon>
        <taxon>metagenomes</taxon>
        <taxon>ecological metagenomes</taxon>
    </lineage>
</organism>